<dbReference type="Proteomes" id="UP001187192">
    <property type="component" value="Unassembled WGS sequence"/>
</dbReference>
<protein>
    <submittedName>
        <fullName evidence="2">Uncharacterized protein</fullName>
    </submittedName>
</protein>
<sequence>MSVSSTSPRGSAMNKEGGEMSTARRAWGETDVVPTWGEVIHGVREFLTTERWTREVQLSRLLEG</sequence>
<evidence type="ECO:0000313" key="2">
    <source>
        <dbReference type="EMBL" id="GMN57731.1"/>
    </source>
</evidence>
<keyword evidence="3" id="KW-1185">Reference proteome</keyword>
<comment type="caution">
    <text evidence="2">The sequence shown here is derived from an EMBL/GenBank/DDBJ whole genome shotgun (WGS) entry which is preliminary data.</text>
</comment>
<dbReference type="EMBL" id="BTGU01000072">
    <property type="protein sequence ID" value="GMN57731.1"/>
    <property type="molecule type" value="Genomic_DNA"/>
</dbReference>
<evidence type="ECO:0000256" key="1">
    <source>
        <dbReference type="SAM" id="MobiDB-lite"/>
    </source>
</evidence>
<organism evidence="2 3">
    <name type="scientific">Ficus carica</name>
    <name type="common">Common fig</name>
    <dbReference type="NCBI Taxonomy" id="3494"/>
    <lineage>
        <taxon>Eukaryota</taxon>
        <taxon>Viridiplantae</taxon>
        <taxon>Streptophyta</taxon>
        <taxon>Embryophyta</taxon>
        <taxon>Tracheophyta</taxon>
        <taxon>Spermatophyta</taxon>
        <taxon>Magnoliopsida</taxon>
        <taxon>eudicotyledons</taxon>
        <taxon>Gunneridae</taxon>
        <taxon>Pentapetalae</taxon>
        <taxon>rosids</taxon>
        <taxon>fabids</taxon>
        <taxon>Rosales</taxon>
        <taxon>Moraceae</taxon>
        <taxon>Ficeae</taxon>
        <taxon>Ficus</taxon>
    </lineage>
</organism>
<proteinExistence type="predicted"/>
<accession>A0AA88DLV8</accession>
<dbReference type="AlphaFoldDB" id="A0AA88DLV8"/>
<reference evidence="2" key="1">
    <citation type="submission" date="2023-07" db="EMBL/GenBank/DDBJ databases">
        <title>draft genome sequence of fig (Ficus carica).</title>
        <authorList>
            <person name="Takahashi T."/>
            <person name="Nishimura K."/>
        </authorList>
    </citation>
    <scope>NUCLEOTIDE SEQUENCE</scope>
</reference>
<evidence type="ECO:0000313" key="3">
    <source>
        <dbReference type="Proteomes" id="UP001187192"/>
    </source>
</evidence>
<feature type="region of interest" description="Disordered" evidence="1">
    <location>
        <begin position="1"/>
        <end position="27"/>
    </location>
</feature>
<name>A0AA88DLV8_FICCA</name>
<gene>
    <name evidence="2" type="ORF">TIFTF001_026833</name>
</gene>